<protein>
    <submittedName>
        <fullName evidence="2">RutC family protein</fullName>
    </submittedName>
</protein>
<organism evidence="2 3">
    <name type="scientific">Streptomyces smaragdinus</name>
    <dbReference type="NCBI Taxonomy" id="2585196"/>
    <lineage>
        <taxon>Bacteria</taxon>
        <taxon>Bacillati</taxon>
        <taxon>Actinomycetota</taxon>
        <taxon>Actinomycetes</taxon>
        <taxon>Kitasatosporales</taxon>
        <taxon>Streptomycetaceae</taxon>
        <taxon>Streptomyces</taxon>
    </lineage>
</organism>
<dbReference type="GO" id="GO:0019239">
    <property type="term" value="F:deaminase activity"/>
    <property type="evidence" value="ECO:0007669"/>
    <property type="project" value="TreeGrafter"/>
</dbReference>
<dbReference type="Gene3D" id="3.30.1330.40">
    <property type="entry name" value="RutC-like"/>
    <property type="match status" value="1"/>
</dbReference>
<evidence type="ECO:0000313" key="3">
    <source>
        <dbReference type="Proteomes" id="UP000466345"/>
    </source>
</evidence>
<dbReference type="GO" id="GO:0005829">
    <property type="term" value="C:cytosol"/>
    <property type="evidence" value="ECO:0007669"/>
    <property type="project" value="TreeGrafter"/>
</dbReference>
<evidence type="ECO:0000313" key="2">
    <source>
        <dbReference type="EMBL" id="MQY14510.1"/>
    </source>
</evidence>
<gene>
    <name evidence="2" type="ORF">SRB5_46780</name>
</gene>
<sequence length="134" mass="14158">MIERVSTSGAPVVGFSSGTAAPLSQAIVVGDLIFCSGTGPLDPETRTVVSDDFVEQVKQTLTNMMRTVEAAGGTKNTVVKCNVYLGDVHNFGAFNAAYREFFADAEGFPARTTVGAVLHRDRVQVEIDCVAAKA</sequence>
<comment type="similarity">
    <text evidence="1">Belongs to the RutC family.</text>
</comment>
<accession>A0A7K0CM08</accession>
<dbReference type="EMBL" id="WEGJ01000021">
    <property type="protein sequence ID" value="MQY14510.1"/>
    <property type="molecule type" value="Genomic_DNA"/>
</dbReference>
<evidence type="ECO:0000256" key="1">
    <source>
        <dbReference type="ARBA" id="ARBA00010552"/>
    </source>
</evidence>
<dbReference type="Proteomes" id="UP000466345">
    <property type="component" value="Unassembled WGS sequence"/>
</dbReference>
<dbReference type="InterPro" id="IPR006175">
    <property type="entry name" value="YjgF/YER057c/UK114"/>
</dbReference>
<comment type="caution">
    <text evidence="2">The sequence shown here is derived from an EMBL/GenBank/DDBJ whole genome shotgun (WGS) entry which is preliminary data.</text>
</comment>
<dbReference type="PANTHER" id="PTHR11803">
    <property type="entry name" value="2-IMINOBUTANOATE/2-IMINOPROPANOATE DEAMINASE RIDA"/>
    <property type="match status" value="1"/>
</dbReference>
<reference evidence="2 3" key="1">
    <citation type="submission" date="2019-10" db="EMBL/GenBank/DDBJ databases">
        <title>Streptomyces smaragdinus sp. nov. and Streptomyces fabii sp. nov., isolated from the gut of fungus growing-termite Macrotermes natalensis.</title>
        <authorList>
            <person name="Schwitalla J."/>
            <person name="Benndorf R."/>
            <person name="Martin K."/>
            <person name="De Beer W."/>
            <person name="Kaster A.-K."/>
            <person name="Vollmers J."/>
            <person name="Poulsen M."/>
            <person name="Beemelmanns C."/>
        </authorList>
    </citation>
    <scope>NUCLEOTIDE SEQUENCE [LARGE SCALE GENOMIC DNA]</scope>
    <source>
        <strain evidence="2 3">RB5</strain>
    </source>
</reference>
<dbReference type="Pfam" id="PF01042">
    <property type="entry name" value="Ribonuc_L-PSP"/>
    <property type="match status" value="1"/>
</dbReference>
<name>A0A7K0CM08_9ACTN</name>
<proteinExistence type="inferred from homology"/>
<keyword evidence="3" id="KW-1185">Reference proteome</keyword>
<dbReference type="OrthoDB" id="8684161at2"/>
<dbReference type="AlphaFoldDB" id="A0A7K0CM08"/>
<dbReference type="CDD" id="cd00448">
    <property type="entry name" value="YjgF_YER057c_UK114_family"/>
    <property type="match status" value="1"/>
</dbReference>
<dbReference type="SUPFAM" id="SSF55298">
    <property type="entry name" value="YjgF-like"/>
    <property type="match status" value="1"/>
</dbReference>
<dbReference type="InterPro" id="IPR035959">
    <property type="entry name" value="RutC-like_sf"/>
</dbReference>
<dbReference type="PANTHER" id="PTHR11803:SF58">
    <property type="entry name" value="PROTEIN HMF1-RELATED"/>
    <property type="match status" value="1"/>
</dbReference>